<dbReference type="CDD" id="cd00009">
    <property type="entry name" value="AAA"/>
    <property type="match status" value="1"/>
</dbReference>
<dbReference type="Pfam" id="PF00158">
    <property type="entry name" value="Sigma54_activat"/>
    <property type="match status" value="1"/>
</dbReference>
<dbReference type="InterPro" id="IPR058031">
    <property type="entry name" value="AAA_lid_NorR"/>
</dbReference>
<dbReference type="InterPro" id="IPR027417">
    <property type="entry name" value="P-loop_NTPase"/>
</dbReference>
<feature type="domain" description="Sigma-54 factor interaction" evidence="4">
    <location>
        <begin position="149"/>
        <end position="376"/>
    </location>
</feature>
<dbReference type="SUPFAM" id="SSF52540">
    <property type="entry name" value="P-loop containing nucleoside triphosphate hydrolases"/>
    <property type="match status" value="1"/>
</dbReference>
<dbReference type="PROSITE" id="PS00675">
    <property type="entry name" value="SIGMA54_INTERACT_1"/>
    <property type="match status" value="1"/>
</dbReference>
<accession>A0ABM7WBJ3</accession>
<evidence type="ECO:0000256" key="2">
    <source>
        <dbReference type="ARBA" id="ARBA00022840"/>
    </source>
</evidence>
<evidence type="ECO:0000259" key="4">
    <source>
        <dbReference type="PROSITE" id="PS50045"/>
    </source>
</evidence>
<evidence type="ECO:0000256" key="3">
    <source>
        <dbReference type="PROSITE-ProRule" id="PRU00169"/>
    </source>
</evidence>
<sequence length="463" mass="51264">MVSNQAVKADRQIRVLVVDDEPAIADFVSEILSVHGYQVRSFSDPEAALEVATRTSFDLALIDINMPVVDGVRLSRQVLEYDPETEIIIITGVPDETNLDPCLKMGLTHFLFKPFNDSQLVYTVYAALHFKRLRRSSLAAGPKAEGSGLIGVSISVRDIRQEIASVATTDLPVLVIGESGTGKEIVARDLHRNSERAARPFLPINCAVLGSLAESELFGHASGAFTGAGKSTEGYVGAANGGTLFLDEVGELSMDVQAKLLRFLDDGEYSKVGEARIRRADIRIVAATNRDLEQMGAAGTFRRDLFFRLSGTIIRTAPLRERKADIVPLIWHFLSLFGTAKNITYNISAEACSRLIEEDWPGNVRQLKQTLYKICQIAATRKLSLADVQRVLGDGEMRHRSYREAKQQLIDEFDREYLLKTLYLAQGSLKKALALSGIHKKNFYEKIKQLGLSVKDHSRPADR</sequence>
<dbReference type="Pfam" id="PF00072">
    <property type="entry name" value="Response_reg"/>
    <property type="match status" value="1"/>
</dbReference>
<feature type="modified residue" description="4-aspartylphosphate" evidence="3">
    <location>
        <position position="63"/>
    </location>
</feature>
<gene>
    <name evidence="6" type="ORF">DPPLL_27370</name>
</gene>
<evidence type="ECO:0000256" key="1">
    <source>
        <dbReference type="ARBA" id="ARBA00022741"/>
    </source>
</evidence>
<evidence type="ECO:0000313" key="7">
    <source>
        <dbReference type="Proteomes" id="UP000830055"/>
    </source>
</evidence>
<dbReference type="SMART" id="SM00448">
    <property type="entry name" value="REC"/>
    <property type="match status" value="1"/>
</dbReference>
<dbReference type="InterPro" id="IPR002078">
    <property type="entry name" value="Sigma_54_int"/>
</dbReference>
<dbReference type="PROSITE" id="PS50045">
    <property type="entry name" value="SIGMA54_INTERACT_4"/>
    <property type="match status" value="1"/>
</dbReference>
<dbReference type="InterPro" id="IPR011006">
    <property type="entry name" value="CheY-like_superfamily"/>
</dbReference>
<dbReference type="InterPro" id="IPR001789">
    <property type="entry name" value="Sig_transdc_resp-reg_receiver"/>
</dbReference>
<dbReference type="SMART" id="SM00382">
    <property type="entry name" value="AAA"/>
    <property type="match status" value="1"/>
</dbReference>
<dbReference type="PROSITE" id="PS50110">
    <property type="entry name" value="RESPONSE_REGULATORY"/>
    <property type="match status" value="1"/>
</dbReference>
<dbReference type="Proteomes" id="UP000830055">
    <property type="component" value="Chromosome"/>
</dbReference>
<dbReference type="EMBL" id="AP025516">
    <property type="protein sequence ID" value="BDD88372.1"/>
    <property type="molecule type" value="Genomic_DNA"/>
</dbReference>
<evidence type="ECO:0000313" key="6">
    <source>
        <dbReference type="EMBL" id="BDD88372.1"/>
    </source>
</evidence>
<dbReference type="Gene3D" id="3.40.50.300">
    <property type="entry name" value="P-loop containing nucleotide triphosphate hydrolases"/>
    <property type="match status" value="1"/>
</dbReference>
<dbReference type="Gene3D" id="3.40.50.2300">
    <property type="match status" value="1"/>
</dbReference>
<keyword evidence="7" id="KW-1185">Reference proteome</keyword>
<dbReference type="Gene3D" id="1.10.10.60">
    <property type="entry name" value="Homeodomain-like"/>
    <property type="match status" value="1"/>
</dbReference>
<dbReference type="InterPro" id="IPR025662">
    <property type="entry name" value="Sigma_54_int_dom_ATP-bd_1"/>
</dbReference>
<name>A0ABM7WBJ3_9BACT</name>
<reference evidence="6 7" key="1">
    <citation type="submission" date="2022-01" db="EMBL/GenBank/DDBJ databases">
        <title>Desulfofustis limnae sp. nov., a novel mesophilic sulfate-reducing bacterium isolated from marsh soil.</title>
        <authorList>
            <person name="Watanabe M."/>
            <person name="Takahashi A."/>
            <person name="Kojima H."/>
            <person name="Fukui M."/>
        </authorList>
    </citation>
    <scope>NUCLEOTIDE SEQUENCE [LARGE SCALE GENOMIC DNA]</scope>
    <source>
        <strain evidence="6 7">PPLL</strain>
    </source>
</reference>
<dbReference type="SUPFAM" id="SSF52172">
    <property type="entry name" value="CheY-like"/>
    <property type="match status" value="1"/>
</dbReference>
<dbReference type="PANTHER" id="PTHR32071">
    <property type="entry name" value="TRANSCRIPTIONAL REGULATORY PROTEIN"/>
    <property type="match status" value="1"/>
</dbReference>
<dbReference type="Gene3D" id="1.10.8.60">
    <property type="match status" value="1"/>
</dbReference>
<dbReference type="InterPro" id="IPR003593">
    <property type="entry name" value="AAA+_ATPase"/>
</dbReference>
<keyword evidence="1" id="KW-0547">Nucleotide-binding</keyword>
<keyword evidence="3" id="KW-0597">Phosphoprotein</keyword>
<organism evidence="6 7">
    <name type="scientific">Desulfofustis limnaeus</name>
    <dbReference type="NCBI Taxonomy" id="2740163"/>
    <lineage>
        <taxon>Bacteria</taxon>
        <taxon>Pseudomonadati</taxon>
        <taxon>Thermodesulfobacteriota</taxon>
        <taxon>Desulfobulbia</taxon>
        <taxon>Desulfobulbales</taxon>
        <taxon>Desulfocapsaceae</taxon>
        <taxon>Desulfofustis</taxon>
    </lineage>
</organism>
<proteinExistence type="predicted"/>
<dbReference type="Pfam" id="PF25601">
    <property type="entry name" value="AAA_lid_14"/>
    <property type="match status" value="1"/>
</dbReference>
<keyword evidence="2" id="KW-0067">ATP-binding</keyword>
<evidence type="ECO:0000259" key="5">
    <source>
        <dbReference type="PROSITE" id="PS50110"/>
    </source>
</evidence>
<dbReference type="InterPro" id="IPR025943">
    <property type="entry name" value="Sigma_54_int_dom_ATP-bd_2"/>
</dbReference>
<feature type="domain" description="Response regulatory" evidence="5">
    <location>
        <begin position="14"/>
        <end position="128"/>
    </location>
</feature>
<dbReference type="CDD" id="cd00156">
    <property type="entry name" value="REC"/>
    <property type="match status" value="1"/>
</dbReference>
<dbReference type="PROSITE" id="PS00676">
    <property type="entry name" value="SIGMA54_INTERACT_2"/>
    <property type="match status" value="1"/>
</dbReference>
<dbReference type="RefSeq" id="WP_284151745.1">
    <property type="nucleotide sequence ID" value="NZ_AP025516.1"/>
</dbReference>
<protein>
    <submittedName>
        <fullName evidence="6">Sigma-54-dependent Fis family transcriptional regulator</fullName>
    </submittedName>
</protein>